<reference evidence="3" key="1">
    <citation type="submission" date="2021-10" db="EMBL/GenBank/DDBJ databases">
        <title>Collection of gut derived symbiotic bacterial strains cultured from healthy donors.</title>
        <authorList>
            <person name="Lin H."/>
            <person name="Littmann E."/>
            <person name="Claire K."/>
            <person name="Pamer E."/>
        </authorList>
    </citation>
    <scope>NUCLEOTIDE SEQUENCE</scope>
    <source>
        <strain evidence="3">MSK.23.18</strain>
    </source>
</reference>
<keyword evidence="1" id="KW-0812">Transmembrane</keyword>
<dbReference type="EMBL" id="JAJBOM010000048">
    <property type="protein sequence ID" value="MCB5621009.1"/>
    <property type="molecule type" value="Genomic_DNA"/>
</dbReference>
<dbReference type="AlphaFoldDB" id="A0AAJ1B8X7"/>
<dbReference type="InterPro" id="IPR053150">
    <property type="entry name" value="Teicoplanin_resist-assoc"/>
</dbReference>
<keyword evidence="1" id="KW-0472">Membrane</keyword>
<dbReference type="PANTHER" id="PTHR36834">
    <property type="entry name" value="MEMBRANE PROTEIN-RELATED"/>
    <property type="match status" value="1"/>
</dbReference>
<feature type="transmembrane region" description="Helical" evidence="1">
    <location>
        <begin position="86"/>
        <end position="107"/>
    </location>
</feature>
<evidence type="ECO:0000313" key="4">
    <source>
        <dbReference type="Proteomes" id="UP001297370"/>
    </source>
</evidence>
<sequence>MKKKSYYIASILFLLYLVLLIWIILFKLQFSITALDRVREINLIPFYYKEEISFHATEVLENVLIFVPFGIYLCLVFQRSRLRSKLLFIAGMSMLLEVCQYVLAVGRSDITDLITNISGGLIGIFLYNTVVRLFHNQRRIDQIIIISATIVTVVVGGGLLFLLAVN</sequence>
<dbReference type="PANTHER" id="PTHR36834:SF2">
    <property type="entry name" value="MEMBRANE PROTEIN"/>
    <property type="match status" value="1"/>
</dbReference>
<organism evidence="3 4">
    <name type="scientific">Mediterraneibacter gnavus</name>
    <name type="common">Ruminococcus gnavus</name>
    <dbReference type="NCBI Taxonomy" id="33038"/>
    <lineage>
        <taxon>Bacteria</taxon>
        <taxon>Bacillati</taxon>
        <taxon>Bacillota</taxon>
        <taxon>Clostridia</taxon>
        <taxon>Lachnospirales</taxon>
        <taxon>Lachnospiraceae</taxon>
        <taxon>Mediterraneibacter</taxon>
    </lineage>
</organism>
<proteinExistence type="predicted"/>
<gene>
    <name evidence="3" type="ORF">LIQ08_18000</name>
</gene>
<name>A0AAJ1B8X7_MEDGN</name>
<evidence type="ECO:0000313" key="3">
    <source>
        <dbReference type="EMBL" id="MCB5621009.1"/>
    </source>
</evidence>
<feature type="transmembrane region" description="Helical" evidence="1">
    <location>
        <begin position="113"/>
        <end position="131"/>
    </location>
</feature>
<evidence type="ECO:0000256" key="1">
    <source>
        <dbReference type="SAM" id="Phobius"/>
    </source>
</evidence>
<dbReference type="InterPro" id="IPR006976">
    <property type="entry name" value="VanZ-like"/>
</dbReference>
<evidence type="ECO:0000259" key="2">
    <source>
        <dbReference type="Pfam" id="PF04892"/>
    </source>
</evidence>
<dbReference type="Pfam" id="PF04892">
    <property type="entry name" value="VanZ"/>
    <property type="match status" value="1"/>
</dbReference>
<comment type="caution">
    <text evidence="3">The sequence shown here is derived from an EMBL/GenBank/DDBJ whole genome shotgun (WGS) entry which is preliminary data.</text>
</comment>
<dbReference type="Proteomes" id="UP001297370">
    <property type="component" value="Unassembled WGS sequence"/>
</dbReference>
<feature type="transmembrane region" description="Helical" evidence="1">
    <location>
        <begin position="143"/>
        <end position="165"/>
    </location>
</feature>
<keyword evidence="1" id="KW-1133">Transmembrane helix</keyword>
<feature type="transmembrane region" description="Helical" evidence="1">
    <location>
        <begin position="7"/>
        <end position="32"/>
    </location>
</feature>
<feature type="transmembrane region" description="Helical" evidence="1">
    <location>
        <begin position="52"/>
        <end position="74"/>
    </location>
</feature>
<dbReference type="RefSeq" id="WP_173867769.1">
    <property type="nucleotide sequence ID" value="NZ_JAAIQY010000057.1"/>
</dbReference>
<feature type="domain" description="VanZ-like" evidence="2">
    <location>
        <begin position="13"/>
        <end position="128"/>
    </location>
</feature>
<protein>
    <submittedName>
        <fullName evidence="3">VanZ family protein</fullName>
    </submittedName>
</protein>
<accession>A0AAJ1B8X7</accession>